<dbReference type="SUPFAM" id="SSF81901">
    <property type="entry name" value="HCP-like"/>
    <property type="match status" value="1"/>
</dbReference>
<protein>
    <submittedName>
        <fullName evidence="2">Uncharacterized protein</fullName>
    </submittedName>
</protein>
<dbReference type="AlphaFoldDB" id="A0A7S2KAP6"/>
<dbReference type="SMART" id="SM00671">
    <property type="entry name" value="SEL1"/>
    <property type="match status" value="3"/>
</dbReference>
<dbReference type="EMBL" id="HBGZ01000896">
    <property type="protein sequence ID" value="CAD9571451.1"/>
    <property type="molecule type" value="Transcribed_RNA"/>
</dbReference>
<dbReference type="PANTHER" id="PTHR11102:SF160">
    <property type="entry name" value="ERAD-ASSOCIATED E3 UBIQUITIN-PROTEIN LIGASE COMPONENT HRD3"/>
    <property type="match status" value="1"/>
</dbReference>
<proteinExistence type="inferred from homology"/>
<reference evidence="2" key="1">
    <citation type="submission" date="2021-01" db="EMBL/GenBank/DDBJ databases">
        <authorList>
            <person name="Corre E."/>
            <person name="Pelletier E."/>
            <person name="Niang G."/>
            <person name="Scheremetjew M."/>
            <person name="Finn R."/>
            <person name="Kale V."/>
            <person name="Holt S."/>
            <person name="Cochrane G."/>
            <person name="Meng A."/>
            <person name="Brown T."/>
            <person name="Cohen L."/>
        </authorList>
    </citation>
    <scope>NUCLEOTIDE SEQUENCE</scope>
    <source>
        <strain evidence="2">SM1012Den-03</strain>
    </source>
</reference>
<comment type="similarity">
    <text evidence="1">Belongs to the sel-1 family.</text>
</comment>
<sequence>MAANDGDAYFFLGCNYFDGTLGLRKNLAKAVELWLIGASLGSGTSQERLSVVYSEGWIVKKDEEKAVHYERLAAMKGHVISRWNLGNHEKDKGITKVNVSNAVKHWKIAAMAGWDHATLKICYQVDTPDWE</sequence>
<dbReference type="InterPro" id="IPR050767">
    <property type="entry name" value="Sel1_AlgK"/>
</dbReference>
<dbReference type="Gene3D" id="1.25.40.10">
    <property type="entry name" value="Tetratricopeptide repeat domain"/>
    <property type="match status" value="1"/>
</dbReference>
<accession>A0A7S2KAP6</accession>
<name>A0A7S2KAP6_9STRA</name>
<dbReference type="InterPro" id="IPR011990">
    <property type="entry name" value="TPR-like_helical_dom_sf"/>
</dbReference>
<evidence type="ECO:0000313" key="2">
    <source>
        <dbReference type="EMBL" id="CAD9571451.1"/>
    </source>
</evidence>
<organism evidence="2">
    <name type="scientific">Skeletonema marinoi</name>
    <dbReference type="NCBI Taxonomy" id="267567"/>
    <lineage>
        <taxon>Eukaryota</taxon>
        <taxon>Sar</taxon>
        <taxon>Stramenopiles</taxon>
        <taxon>Ochrophyta</taxon>
        <taxon>Bacillariophyta</taxon>
        <taxon>Coscinodiscophyceae</taxon>
        <taxon>Thalassiosirophycidae</taxon>
        <taxon>Thalassiosirales</taxon>
        <taxon>Skeletonemataceae</taxon>
        <taxon>Skeletonema</taxon>
        <taxon>Skeletonema marinoi-dohrnii complex</taxon>
    </lineage>
</organism>
<dbReference type="InterPro" id="IPR006597">
    <property type="entry name" value="Sel1-like"/>
</dbReference>
<dbReference type="PANTHER" id="PTHR11102">
    <property type="entry name" value="SEL-1-LIKE PROTEIN"/>
    <property type="match status" value="1"/>
</dbReference>
<gene>
    <name evidence="2" type="ORF">SMAR0320_LOCUS678</name>
</gene>
<evidence type="ECO:0000256" key="1">
    <source>
        <dbReference type="ARBA" id="ARBA00038101"/>
    </source>
</evidence>
<dbReference type="Pfam" id="PF08238">
    <property type="entry name" value="Sel1"/>
    <property type="match status" value="3"/>
</dbReference>